<evidence type="ECO:0000313" key="2">
    <source>
        <dbReference type="EMBL" id="CAA9290407.1"/>
    </source>
</evidence>
<organism evidence="2">
    <name type="scientific">uncultured Chloroflexota bacterium</name>
    <dbReference type="NCBI Taxonomy" id="166587"/>
    <lineage>
        <taxon>Bacteria</taxon>
        <taxon>Bacillati</taxon>
        <taxon>Chloroflexota</taxon>
        <taxon>environmental samples</taxon>
    </lineage>
</organism>
<evidence type="ECO:0000256" key="1">
    <source>
        <dbReference type="SAM" id="MobiDB-lite"/>
    </source>
</evidence>
<dbReference type="EMBL" id="CADCTC010000248">
    <property type="protein sequence ID" value="CAA9290407.1"/>
    <property type="molecule type" value="Genomic_DNA"/>
</dbReference>
<sequence>MSEALFAHTRTAAAALRLVVACGAILLLVACGRGATAAPDSAAAPVRQSGGGASTVQDQPANQPAAADLERIAQDATWAPGSLREHFQKHGREGPYSSADLYDAAARETIRQGTPFHYVDRSTSARRRGYYHAPTNRFTSVTEDGRRITTHFKPDNGERYVRGLPQSTYQ</sequence>
<proteinExistence type="predicted"/>
<gene>
    <name evidence="2" type="ORF">AVDCRST_MAG77-4670</name>
</gene>
<feature type="region of interest" description="Disordered" evidence="1">
    <location>
        <begin position="42"/>
        <end position="66"/>
    </location>
</feature>
<feature type="compositionally biased region" description="Low complexity" evidence="1">
    <location>
        <begin position="57"/>
        <end position="66"/>
    </location>
</feature>
<feature type="compositionally biased region" description="Basic and acidic residues" evidence="1">
    <location>
        <begin position="150"/>
        <end position="161"/>
    </location>
</feature>
<protein>
    <submittedName>
        <fullName evidence="2">Uncharacterized protein</fullName>
    </submittedName>
</protein>
<name>A0A6J4JXY1_9CHLR</name>
<dbReference type="AlphaFoldDB" id="A0A6J4JXY1"/>
<feature type="region of interest" description="Disordered" evidence="1">
    <location>
        <begin position="150"/>
        <end position="170"/>
    </location>
</feature>
<reference evidence="2" key="1">
    <citation type="submission" date="2020-02" db="EMBL/GenBank/DDBJ databases">
        <authorList>
            <person name="Meier V. D."/>
        </authorList>
    </citation>
    <scope>NUCLEOTIDE SEQUENCE</scope>
    <source>
        <strain evidence="2">AVDCRST_MAG77</strain>
    </source>
</reference>
<accession>A0A6J4JXY1</accession>